<feature type="repeat" description="PPR" evidence="2">
    <location>
        <begin position="748"/>
        <end position="783"/>
    </location>
</feature>
<organism evidence="3 4">
    <name type="scientific">Apophysomyces ossiformis</name>
    <dbReference type="NCBI Taxonomy" id="679940"/>
    <lineage>
        <taxon>Eukaryota</taxon>
        <taxon>Fungi</taxon>
        <taxon>Fungi incertae sedis</taxon>
        <taxon>Mucoromycota</taxon>
        <taxon>Mucoromycotina</taxon>
        <taxon>Mucoromycetes</taxon>
        <taxon>Mucorales</taxon>
        <taxon>Mucorineae</taxon>
        <taxon>Mucoraceae</taxon>
        <taxon>Apophysomyces</taxon>
    </lineage>
</organism>
<feature type="repeat" description="PPR" evidence="2">
    <location>
        <begin position="712"/>
        <end position="746"/>
    </location>
</feature>
<gene>
    <name evidence="3" type="ORF">EC973_006616</name>
</gene>
<dbReference type="Pfam" id="PF13041">
    <property type="entry name" value="PPR_2"/>
    <property type="match status" value="1"/>
</dbReference>
<evidence type="ECO:0000256" key="2">
    <source>
        <dbReference type="PROSITE-ProRule" id="PRU00708"/>
    </source>
</evidence>
<keyword evidence="1" id="KW-0677">Repeat</keyword>
<reference evidence="3" key="1">
    <citation type="submission" date="2020-01" db="EMBL/GenBank/DDBJ databases">
        <title>Genome Sequencing of Three Apophysomyces-Like Fungal Strains Confirms a Novel Fungal Genus in the Mucoromycota with divergent Burkholderia-like Endosymbiotic Bacteria.</title>
        <authorList>
            <person name="Stajich J.E."/>
            <person name="Macias A.M."/>
            <person name="Carter-House D."/>
            <person name="Lovett B."/>
            <person name="Kasson L.R."/>
            <person name="Berry K."/>
            <person name="Grigoriev I."/>
            <person name="Chang Y."/>
            <person name="Spatafora J."/>
            <person name="Kasson M.T."/>
        </authorList>
    </citation>
    <scope>NUCLEOTIDE SEQUENCE</scope>
    <source>
        <strain evidence="3">NRRL A-21654</strain>
    </source>
</reference>
<dbReference type="PANTHER" id="PTHR47936:SF1">
    <property type="entry name" value="PENTATRICOPEPTIDE REPEAT-CONTAINING PROTEIN GUN1, CHLOROPLASTIC"/>
    <property type="match status" value="1"/>
</dbReference>
<dbReference type="NCBIfam" id="TIGR00756">
    <property type="entry name" value="PPR"/>
    <property type="match status" value="1"/>
</dbReference>
<dbReference type="InterPro" id="IPR011990">
    <property type="entry name" value="TPR-like_helical_dom_sf"/>
</dbReference>
<keyword evidence="4" id="KW-1185">Reference proteome</keyword>
<name>A0A8H7BQU7_9FUNG</name>
<dbReference type="Pfam" id="PF01535">
    <property type="entry name" value="PPR"/>
    <property type="match status" value="1"/>
</dbReference>
<accession>A0A8H7BQU7</accession>
<dbReference type="PANTHER" id="PTHR47936">
    <property type="entry name" value="PPR_LONG DOMAIN-CONTAINING PROTEIN"/>
    <property type="match status" value="1"/>
</dbReference>
<evidence type="ECO:0000256" key="1">
    <source>
        <dbReference type="ARBA" id="ARBA00022737"/>
    </source>
</evidence>
<dbReference type="Proteomes" id="UP000605846">
    <property type="component" value="Unassembled WGS sequence"/>
</dbReference>
<dbReference type="Pfam" id="PF13812">
    <property type="entry name" value="PPR_3"/>
    <property type="match status" value="1"/>
</dbReference>
<dbReference type="OrthoDB" id="185373at2759"/>
<dbReference type="Gene3D" id="1.25.40.10">
    <property type="entry name" value="Tetratricopeptide repeat domain"/>
    <property type="match status" value="3"/>
</dbReference>
<dbReference type="PROSITE" id="PS51375">
    <property type="entry name" value="PPR"/>
    <property type="match status" value="2"/>
</dbReference>
<evidence type="ECO:0000313" key="4">
    <source>
        <dbReference type="Proteomes" id="UP000605846"/>
    </source>
</evidence>
<evidence type="ECO:0000313" key="3">
    <source>
        <dbReference type="EMBL" id="KAF7728101.1"/>
    </source>
</evidence>
<dbReference type="InterPro" id="IPR002885">
    <property type="entry name" value="PPR_rpt"/>
</dbReference>
<comment type="caution">
    <text evidence="3">The sequence shown here is derived from an EMBL/GenBank/DDBJ whole genome shotgun (WGS) entry which is preliminary data.</text>
</comment>
<proteinExistence type="predicted"/>
<dbReference type="AlphaFoldDB" id="A0A8H7BQU7"/>
<sequence>MSFQSLLKREGWRPQNFSFFASAKVLCRNCLSRRLSLQQTAQIVTVTRPKKPDWSRHSVLVYSSPLTKQRRFLPRMQPISFLNPAKPEELSLIDQLRQELYYGADHADRLHVRSSVARRVVGRRKKRMKLLRLYGRLRQDPMLLQQLTDDDFSALVAAFTPNPDNKVVNKVSRIAVQILEDLSTLNSRNAQFTKENAENLVSFYRELGNLNQAQSTVEEMLKAGQTPSQETFAGLISLLSSHNRLEDAEAWLAKMKAYDIWPPSEISVAYIVEGWLRLGEKEKAIRFLTRYSGDINIFLKTSESAEDNYELLDIALDKFAKTCINDWRLNDARKFYQRRRELGLKTRHILNRLLGKSLYTFQTSVAHDLLEDTVKCEDKEGYRMVARKLLTWYLSREDAKQAAELWAAVNISEDVLGQQLCLRLIVLLAKSRHHVDLIRLYWQFKTRYPTAMTLDLYTTTLQGLIRSKQYALAREVFTDFKAKVPSIGTNQEVLLPLYSLCAQTGDIELFEEVLRMNEKVGQISHQALTSLIACYITACDLSAALSIFKKISHHAFSPDVVDFNLLIRLTAQQENFKEFSKILGILEHMRMVGVAPDETTLRTLLSIYKQGHIKDKLFEKLLNDPGASVADQIWINNIALTRLMAVSGPGQAAAVFLDNDRGALFESTKGEPIKADHITYKLLIDAAVERPRSMPLAHRLYVNMRAQGMKPPREIYHQMILGWARKGRLQRARRIMEEMEKDTGVPPDKRTYSMLIEGFLILNRVDLAREVIAQDMESHNIKPDKFMLRRIAKQAELLAQ</sequence>
<dbReference type="EMBL" id="JABAYA010000043">
    <property type="protein sequence ID" value="KAF7728101.1"/>
    <property type="molecule type" value="Genomic_DNA"/>
</dbReference>
<protein>
    <submittedName>
        <fullName evidence="3">Uncharacterized protein</fullName>
    </submittedName>
</protein>